<sequence length="338" mass="39765">MQRIKDYTGSIYGGLAQLLYDFYQAQQLPVPEKLQQVQHQERFDYILWRDLLTELEQQLQRPALGLEIAALVQPKHLGIIAYIALSCDNLGEALQRYHDFHRLVYDGSPLQVEVQGNYLSIRWADLPPTMTTQLTNEIAIALMVEFLKHFMEFQDICLHEVHFQNPAPRHVALYEQYFHCKVHFSQEKTQVLMPLQELSKPFYQGDQTLQHLLLQQAKALLEKLPNSTQIDHRLQQAILTGLQRNMYQIEHIAQQLNLSVRQLQRHLQQQGTTYQQRIQEVRCLLAEQYLKDPHLSLQEIALLLGYSEQSAFQRAFKQWTQHTPQQWRQNNLINLSSF</sequence>
<dbReference type="SUPFAM" id="SSF46689">
    <property type="entry name" value="Homeodomain-like"/>
    <property type="match status" value="1"/>
</dbReference>
<dbReference type="Pfam" id="PF12625">
    <property type="entry name" value="Arabinose_bd"/>
    <property type="match status" value="1"/>
</dbReference>
<dbReference type="GO" id="GO:0000976">
    <property type="term" value="F:transcription cis-regulatory region binding"/>
    <property type="evidence" value="ECO:0007669"/>
    <property type="project" value="TreeGrafter"/>
</dbReference>
<dbReference type="SMART" id="SM00342">
    <property type="entry name" value="HTH_ARAC"/>
    <property type="match status" value="1"/>
</dbReference>
<dbReference type="PROSITE" id="PS01124">
    <property type="entry name" value="HTH_ARAC_FAMILY_2"/>
    <property type="match status" value="1"/>
</dbReference>
<organism evidence="1 2">
    <name type="scientific">Acinetobacter indicus</name>
    <dbReference type="NCBI Taxonomy" id="756892"/>
    <lineage>
        <taxon>Bacteria</taxon>
        <taxon>Pseudomonadati</taxon>
        <taxon>Pseudomonadota</taxon>
        <taxon>Gammaproteobacteria</taxon>
        <taxon>Moraxellales</taxon>
        <taxon>Moraxellaceae</taxon>
        <taxon>Acinetobacter</taxon>
    </lineage>
</organism>
<evidence type="ECO:0000313" key="2">
    <source>
        <dbReference type="Proteomes" id="UP000503440"/>
    </source>
</evidence>
<dbReference type="Pfam" id="PF12833">
    <property type="entry name" value="HTH_18"/>
    <property type="match status" value="1"/>
</dbReference>
<name>A0A6C0XYX3_9GAMM</name>
<dbReference type="InterPro" id="IPR032687">
    <property type="entry name" value="AraC-type_N"/>
</dbReference>
<accession>A0A6C0XYX3</accession>
<dbReference type="PANTHER" id="PTHR47894">
    <property type="entry name" value="HTH-TYPE TRANSCRIPTIONAL REGULATOR GADX"/>
    <property type="match status" value="1"/>
</dbReference>
<gene>
    <name evidence="1" type="ORF">FSC09_01025</name>
</gene>
<evidence type="ECO:0000313" key="1">
    <source>
        <dbReference type="EMBL" id="QIC69107.1"/>
    </source>
</evidence>
<dbReference type="InterPro" id="IPR018060">
    <property type="entry name" value="HTH_AraC"/>
</dbReference>
<reference evidence="1 2" key="1">
    <citation type="submission" date="2019-09" db="EMBL/GenBank/DDBJ databases">
        <title>Non-baumannii Acinetobacter spp. carrying blaNDM-1 isolated in China.</title>
        <authorList>
            <person name="Cui C."/>
            <person name="Chen C."/>
            <person name="Sun J."/>
            <person name="Liu Y."/>
        </authorList>
    </citation>
    <scope>NUCLEOTIDE SEQUENCE [LARGE SCALE GENOMIC DNA]</scope>
    <source>
        <strain evidence="1 2">B18</strain>
    </source>
</reference>
<dbReference type="GO" id="GO:0005829">
    <property type="term" value="C:cytosol"/>
    <property type="evidence" value="ECO:0007669"/>
    <property type="project" value="TreeGrafter"/>
</dbReference>
<dbReference type="GO" id="GO:0003700">
    <property type="term" value="F:DNA-binding transcription factor activity"/>
    <property type="evidence" value="ECO:0007669"/>
    <property type="project" value="InterPro"/>
</dbReference>
<dbReference type="AlphaFoldDB" id="A0A6C0XYX3"/>
<proteinExistence type="predicted"/>
<dbReference type="Proteomes" id="UP000503440">
    <property type="component" value="Chromosome"/>
</dbReference>
<dbReference type="RefSeq" id="WP_127800055.1">
    <property type="nucleotide sequence ID" value="NZ_CP044018.1"/>
</dbReference>
<dbReference type="Gene3D" id="1.10.10.60">
    <property type="entry name" value="Homeodomain-like"/>
    <property type="match status" value="1"/>
</dbReference>
<dbReference type="EMBL" id="CP044455">
    <property type="protein sequence ID" value="QIC69107.1"/>
    <property type="molecule type" value="Genomic_DNA"/>
</dbReference>
<dbReference type="PANTHER" id="PTHR47894:SF1">
    <property type="entry name" value="HTH-TYPE TRANSCRIPTIONAL REGULATOR VQSM"/>
    <property type="match status" value="1"/>
</dbReference>
<dbReference type="InterPro" id="IPR009057">
    <property type="entry name" value="Homeodomain-like_sf"/>
</dbReference>
<protein>
    <submittedName>
        <fullName evidence="1">AraC family transcriptional regulator</fullName>
    </submittedName>
</protein>